<dbReference type="SMART" id="SM00900">
    <property type="entry name" value="FMN_bind"/>
    <property type="match status" value="1"/>
</dbReference>
<dbReference type="Gene3D" id="3.90.1010.20">
    <property type="match status" value="1"/>
</dbReference>
<reference evidence="3" key="1">
    <citation type="submission" date="2016-07" db="EMBL/GenBank/DDBJ databases">
        <authorList>
            <person name="Florea S."/>
            <person name="Webb J.S."/>
            <person name="Jaromczyk J."/>
            <person name="Schardl C.L."/>
        </authorList>
    </citation>
    <scope>NUCLEOTIDE SEQUENCE [LARGE SCALE GENOMIC DNA]</scope>
    <source>
        <strain evidence="3">Z6</strain>
    </source>
</reference>
<dbReference type="Proteomes" id="UP000093514">
    <property type="component" value="Unassembled WGS sequence"/>
</dbReference>
<evidence type="ECO:0000313" key="3">
    <source>
        <dbReference type="Proteomes" id="UP000093514"/>
    </source>
</evidence>
<accession>A0A1C0A9E8</accession>
<dbReference type="AlphaFoldDB" id="A0A1C0A9E8"/>
<dbReference type="GO" id="GO:0010181">
    <property type="term" value="F:FMN binding"/>
    <property type="evidence" value="ECO:0007669"/>
    <property type="project" value="InterPro"/>
</dbReference>
<proteinExistence type="predicted"/>
<organism evidence="2 3">
    <name type="scientific">Orenia metallireducens</name>
    <dbReference type="NCBI Taxonomy" id="1413210"/>
    <lineage>
        <taxon>Bacteria</taxon>
        <taxon>Bacillati</taxon>
        <taxon>Bacillota</taxon>
        <taxon>Clostridia</taxon>
        <taxon>Halanaerobiales</taxon>
        <taxon>Halobacteroidaceae</taxon>
        <taxon>Orenia</taxon>
    </lineage>
</organism>
<dbReference type="Pfam" id="PF04205">
    <property type="entry name" value="FMN_bind"/>
    <property type="match status" value="1"/>
</dbReference>
<dbReference type="GO" id="GO:0016020">
    <property type="term" value="C:membrane"/>
    <property type="evidence" value="ECO:0007669"/>
    <property type="project" value="InterPro"/>
</dbReference>
<sequence length="130" mass="14520">MRVFKLREVLYLLLALIITMSLTGCRELEDIEINDINLGEIEDGQYIGEYTTTLVAAKVAVKVKDHKVVSIDILEHRNGRGQKAERIVDSVIRQQSLKLDVISGATGSSKVILKAIENALSKEKSLKRRS</sequence>
<name>A0A1C0A9E8_9FIRM</name>
<reference evidence="2 3" key="2">
    <citation type="submission" date="2016-08" db="EMBL/GenBank/DDBJ databases">
        <title>Orenia metallireducens sp. nov. strain Z6, a Novel Metal-reducing Firmicute from the Deep Subsurface.</title>
        <authorList>
            <person name="Maxim B.I."/>
            <person name="Kenneth K."/>
            <person name="Flynn T.M."/>
            <person name="Oloughlin E.J."/>
            <person name="Locke R.A."/>
            <person name="Weber J.R."/>
            <person name="Egan S.M."/>
            <person name="Mackie R.I."/>
            <person name="Cann I.K."/>
        </authorList>
    </citation>
    <scope>NUCLEOTIDE SEQUENCE [LARGE SCALE GENOMIC DNA]</scope>
    <source>
        <strain evidence="2 3">Z6</strain>
    </source>
</reference>
<dbReference type="RefSeq" id="WP_068716277.1">
    <property type="nucleotide sequence ID" value="NZ_LWDV01000008.1"/>
</dbReference>
<dbReference type="OrthoDB" id="3174396at2"/>
<dbReference type="PROSITE" id="PS51257">
    <property type="entry name" value="PROKAR_LIPOPROTEIN"/>
    <property type="match status" value="1"/>
</dbReference>
<keyword evidence="3" id="KW-1185">Reference proteome</keyword>
<dbReference type="InterPro" id="IPR007329">
    <property type="entry name" value="FMN-bd"/>
</dbReference>
<evidence type="ECO:0000313" key="2">
    <source>
        <dbReference type="EMBL" id="OCL26916.1"/>
    </source>
</evidence>
<protein>
    <recommendedName>
        <fullName evidence="1">FMN-binding domain-containing protein</fullName>
    </recommendedName>
</protein>
<dbReference type="EMBL" id="LWDV01000008">
    <property type="protein sequence ID" value="OCL26916.1"/>
    <property type="molecule type" value="Genomic_DNA"/>
</dbReference>
<comment type="caution">
    <text evidence="2">The sequence shown here is derived from an EMBL/GenBank/DDBJ whole genome shotgun (WGS) entry which is preliminary data.</text>
</comment>
<feature type="domain" description="FMN-binding" evidence="1">
    <location>
        <begin position="53"/>
        <end position="123"/>
    </location>
</feature>
<gene>
    <name evidence="2" type="ORF">U472_05360</name>
</gene>
<evidence type="ECO:0000259" key="1">
    <source>
        <dbReference type="SMART" id="SM00900"/>
    </source>
</evidence>